<dbReference type="SUPFAM" id="SSF63848">
    <property type="entry name" value="Cell-division inhibitor MinC, C-terminal domain"/>
    <property type="match status" value="1"/>
</dbReference>
<dbReference type="NCBIfam" id="TIGR01222">
    <property type="entry name" value="minC"/>
    <property type="match status" value="1"/>
</dbReference>
<dbReference type="Pfam" id="PF03775">
    <property type="entry name" value="MinC_C"/>
    <property type="match status" value="1"/>
</dbReference>
<dbReference type="InterPro" id="IPR013033">
    <property type="entry name" value="MinC"/>
</dbReference>
<dbReference type="eggNOG" id="COG0850">
    <property type="taxonomic scope" value="Bacteria"/>
</dbReference>
<sequence>MARQYALGGIEPPTKMVEGTLRSGQSVRFEGNVVILGDVNPGAEVTAAGNVIVMGVLRGTVQAGAAGDERAVIVAFRLRPTQLRIADHISRSPDGEVFNPNQPEIARVRDGTVVIETFLPGGERQGKN</sequence>
<dbReference type="OrthoDB" id="9790810at2"/>
<dbReference type="KEGG" id="dau:Daud_1462"/>
<dbReference type="InterPro" id="IPR005526">
    <property type="entry name" value="Septum_form_inhib_MinC_C"/>
</dbReference>
<reference evidence="6 7" key="2">
    <citation type="journal article" date="2008" name="Science">
        <title>Environmental genomics reveals a single-species ecosystem deep within Earth.</title>
        <authorList>
            <person name="Chivian D."/>
            <person name="Brodie E.L."/>
            <person name="Alm E.J."/>
            <person name="Culley D.E."/>
            <person name="Dehal P.S."/>
            <person name="Desantis T.Z."/>
            <person name="Gihring T.M."/>
            <person name="Lapidus A."/>
            <person name="Lin L.H."/>
            <person name="Lowry S.R."/>
            <person name="Moser D.P."/>
            <person name="Richardson P.M."/>
            <person name="Southam G."/>
            <person name="Wanger G."/>
            <person name="Pratt L.M."/>
            <person name="Andersen G.L."/>
            <person name="Hazen T.C."/>
            <person name="Brockman F.J."/>
            <person name="Arkin A.P."/>
            <person name="Onstott T.C."/>
        </authorList>
    </citation>
    <scope>NUCLEOTIDE SEQUENCE [LARGE SCALE GENOMIC DNA]</scope>
    <source>
        <strain evidence="6 7">MP104C</strain>
    </source>
</reference>
<dbReference type="InterPro" id="IPR016098">
    <property type="entry name" value="CAP/MinC_C"/>
</dbReference>
<evidence type="ECO:0000259" key="5">
    <source>
        <dbReference type="Pfam" id="PF03775"/>
    </source>
</evidence>
<keyword evidence="3" id="KW-0131">Cell cycle</keyword>
<dbReference type="STRING" id="477974.Daud_1462"/>
<dbReference type="PANTHER" id="PTHR34108">
    <property type="entry name" value="SEPTUM SITE-DETERMINING PROTEIN MINC"/>
    <property type="match status" value="1"/>
</dbReference>
<keyword evidence="2" id="KW-0717">Septation</keyword>
<dbReference type="InterPro" id="IPR036145">
    <property type="entry name" value="MinC_C_sf"/>
</dbReference>
<reference evidence="7" key="1">
    <citation type="submission" date="2007-10" db="EMBL/GenBank/DDBJ databases">
        <title>Complete sequence of chromosome of Desulforudis audaxviator MP104C.</title>
        <authorList>
            <person name="Copeland A."/>
            <person name="Lucas S."/>
            <person name="Lapidus A."/>
            <person name="Barry K."/>
            <person name="Glavina del Rio T."/>
            <person name="Dalin E."/>
            <person name="Tice H."/>
            <person name="Bruce D."/>
            <person name="Pitluck S."/>
            <person name="Lowry S.R."/>
            <person name="Larimer F."/>
            <person name="Land M.L."/>
            <person name="Hauser L."/>
            <person name="Kyrpides N."/>
            <person name="Ivanova N.N."/>
            <person name="Richardson P."/>
        </authorList>
    </citation>
    <scope>NUCLEOTIDE SEQUENCE [LARGE SCALE GENOMIC DNA]</scope>
    <source>
        <strain evidence="7">MP104C</strain>
    </source>
</reference>
<evidence type="ECO:0000256" key="1">
    <source>
        <dbReference type="ARBA" id="ARBA00022618"/>
    </source>
</evidence>
<evidence type="ECO:0000256" key="2">
    <source>
        <dbReference type="ARBA" id="ARBA00023210"/>
    </source>
</evidence>
<feature type="domain" description="Septum formation inhibitor MinC C-terminal" evidence="5">
    <location>
        <begin position="16"/>
        <end position="116"/>
    </location>
</feature>
<evidence type="ECO:0000313" key="6">
    <source>
        <dbReference type="EMBL" id="ACA59968.1"/>
    </source>
</evidence>
<accession>B1I4Q0</accession>
<keyword evidence="1" id="KW-0132">Cell division</keyword>
<dbReference type="Proteomes" id="UP000008544">
    <property type="component" value="Chromosome"/>
</dbReference>
<dbReference type="GO" id="GO:0000902">
    <property type="term" value="P:cell morphogenesis"/>
    <property type="evidence" value="ECO:0007669"/>
    <property type="project" value="InterPro"/>
</dbReference>
<comment type="subunit">
    <text evidence="4">Interacts with MinD and FtsZ.</text>
</comment>
<evidence type="ECO:0000256" key="3">
    <source>
        <dbReference type="ARBA" id="ARBA00023306"/>
    </source>
</evidence>
<dbReference type="GO" id="GO:1901891">
    <property type="term" value="P:regulation of cell septum assembly"/>
    <property type="evidence" value="ECO:0007669"/>
    <property type="project" value="InterPro"/>
</dbReference>
<dbReference type="AlphaFoldDB" id="B1I4Q0"/>
<evidence type="ECO:0000256" key="4">
    <source>
        <dbReference type="ARBA" id="ARBA00046874"/>
    </source>
</evidence>
<proteinExistence type="predicted"/>
<organism evidence="6 7">
    <name type="scientific">Desulforudis audaxviator (strain MP104C)</name>
    <dbReference type="NCBI Taxonomy" id="477974"/>
    <lineage>
        <taxon>Bacteria</taxon>
        <taxon>Bacillati</taxon>
        <taxon>Bacillota</taxon>
        <taxon>Clostridia</taxon>
        <taxon>Thermoanaerobacterales</taxon>
        <taxon>Candidatus Desulforudaceae</taxon>
        <taxon>Candidatus Desulforudis</taxon>
    </lineage>
</organism>
<dbReference type="HOGENOM" id="CLU_048711_3_0_9"/>
<gene>
    <name evidence="6" type="ordered locus">Daud_1462</name>
</gene>
<keyword evidence="7" id="KW-1185">Reference proteome</keyword>
<dbReference type="RefSeq" id="WP_012302553.1">
    <property type="nucleotide sequence ID" value="NC_010424.1"/>
</dbReference>
<name>B1I4Q0_DESAP</name>
<dbReference type="Gene3D" id="2.160.20.70">
    <property type="match status" value="1"/>
</dbReference>
<protein>
    <submittedName>
        <fullName evidence="6">Septum formation inhibitor MinC</fullName>
    </submittedName>
</protein>
<evidence type="ECO:0000313" key="7">
    <source>
        <dbReference type="Proteomes" id="UP000008544"/>
    </source>
</evidence>
<dbReference type="PANTHER" id="PTHR34108:SF1">
    <property type="entry name" value="SEPTUM SITE-DETERMINING PROTEIN MINC"/>
    <property type="match status" value="1"/>
</dbReference>
<dbReference type="GO" id="GO:0000917">
    <property type="term" value="P:division septum assembly"/>
    <property type="evidence" value="ECO:0007669"/>
    <property type="project" value="UniProtKB-KW"/>
</dbReference>
<dbReference type="EMBL" id="CP000860">
    <property type="protein sequence ID" value="ACA59968.1"/>
    <property type="molecule type" value="Genomic_DNA"/>
</dbReference>